<dbReference type="EMBL" id="JAZDWU010000012">
    <property type="protein sequence ID" value="KAK9984749.1"/>
    <property type="molecule type" value="Genomic_DNA"/>
</dbReference>
<name>A0AAW2BIE9_9ROSI</name>
<feature type="domain" description="Zinc knuckle CX2CX4HX4C" evidence="3">
    <location>
        <begin position="202"/>
        <end position="248"/>
    </location>
</feature>
<feature type="signal peptide" evidence="1">
    <location>
        <begin position="1"/>
        <end position="20"/>
    </location>
</feature>
<protein>
    <recommendedName>
        <fullName evidence="6">DUF4283 domain-containing protein</fullName>
    </recommendedName>
</protein>
<evidence type="ECO:0000313" key="5">
    <source>
        <dbReference type="Proteomes" id="UP001459277"/>
    </source>
</evidence>
<evidence type="ECO:0000259" key="2">
    <source>
        <dbReference type="Pfam" id="PF14111"/>
    </source>
</evidence>
<evidence type="ECO:0008006" key="6">
    <source>
        <dbReference type="Google" id="ProtNLM"/>
    </source>
</evidence>
<comment type="caution">
    <text evidence="4">The sequence shown here is derived from an EMBL/GenBank/DDBJ whole genome shotgun (WGS) entry which is preliminary data.</text>
</comment>
<dbReference type="AlphaFoldDB" id="A0AAW2BIE9"/>
<reference evidence="4 5" key="1">
    <citation type="submission" date="2024-01" db="EMBL/GenBank/DDBJ databases">
        <title>A telomere-to-telomere, gap-free genome of sweet tea (Lithocarpus litseifolius).</title>
        <authorList>
            <person name="Zhou J."/>
        </authorList>
    </citation>
    <scope>NUCLEOTIDE SEQUENCE [LARGE SCALE GENOMIC DNA]</scope>
    <source>
        <strain evidence="4">Zhou-2022a</strain>
        <tissue evidence="4">Leaf</tissue>
    </source>
</reference>
<sequence>MNLNGSWNSGLLSWVSLVGSDISGFEEENPPSGPPKLVFGGGDLSPIFTGVGWAGFRVGPDDLGGWWLKLSLTEMEGAECALKDGVIDESFAVVAKFFTKRKVNLEAVARTFRSALKVDGDFEFRDLGNNRAFIVFSDEVDMNIVLIQSPWSFDKYLMALHSRHMTKENGILIGNTLGEVITVDVPECGRAWSTCLLVWVKIDVTQPLCRGKMVRLGESDRRWVSFRYERLLIYCHWCGKLTHDEKDYRLWIQSNGSLSQDSQQYGPWLRAGPDRLQKPQVVKVGTHGPQQSLYGAAYTTVAQSMVVQS</sequence>
<dbReference type="PANTHER" id="PTHR31286:SF167">
    <property type="entry name" value="OS09G0268800 PROTEIN"/>
    <property type="match status" value="1"/>
</dbReference>
<organism evidence="4 5">
    <name type="scientific">Lithocarpus litseifolius</name>
    <dbReference type="NCBI Taxonomy" id="425828"/>
    <lineage>
        <taxon>Eukaryota</taxon>
        <taxon>Viridiplantae</taxon>
        <taxon>Streptophyta</taxon>
        <taxon>Embryophyta</taxon>
        <taxon>Tracheophyta</taxon>
        <taxon>Spermatophyta</taxon>
        <taxon>Magnoliopsida</taxon>
        <taxon>eudicotyledons</taxon>
        <taxon>Gunneridae</taxon>
        <taxon>Pentapetalae</taxon>
        <taxon>rosids</taxon>
        <taxon>fabids</taxon>
        <taxon>Fagales</taxon>
        <taxon>Fagaceae</taxon>
        <taxon>Lithocarpus</taxon>
    </lineage>
</organism>
<dbReference type="InterPro" id="IPR040256">
    <property type="entry name" value="At4g02000-like"/>
</dbReference>
<evidence type="ECO:0000313" key="4">
    <source>
        <dbReference type="EMBL" id="KAK9984749.1"/>
    </source>
</evidence>
<dbReference type="InterPro" id="IPR025558">
    <property type="entry name" value="DUF4283"/>
</dbReference>
<dbReference type="Pfam" id="PF14392">
    <property type="entry name" value="zf-CCHC_4"/>
    <property type="match status" value="1"/>
</dbReference>
<keyword evidence="5" id="KW-1185">Reference proteome</keyword>
<dbReference type="InterPro" id="IPR025836">
    <property type="entry name" value="Zn_knuckle_CX2CX4HX4C"/>
</dbReference>
<evidence type="ECO:0000256" key="1">
    <source>
        <dbReference type="SAM" id="SignalP"/>
    </source>
</evidence>
<gene>
    <name evidence="4" type="ORF">SO802_034274</name>
</gene>
<accession>A0AAW2BIE9</accession>
<feature type="chain" id="PRO_5043889858" description="DUF4283 domain-containing protein" evidence="1">
    <location>
        <begin position="21"/>
        <end position="309"/>
    </location>
</feature>
<keyword evidence="1" id="KW-0732">Signal</keyword>
<dbReference type="Proteomes" id="UP001459277">
    <property type="component" value="Unassembled WGS sequence"/>
</dbReference>
<feature type="domain" description="DUF4283" evidence="2">
    <location>
        <begin position="91"/>
        <end position="161"/>
    </location>
</feature>
<dbReference type="Pfam" id="PF14111">
    <property type="entry name" value="DUF4283"/>
    <property type="match status" value="1"/>
</dbReference>
<proteinExistence type="predicted"/>
<evidence type="ECO:0000259" key="3">
    <source>
        <dbReference type="Pfam" id="PF14392"/>
    </source>
</evidence>
<dbReference type="PANTHER" id="PTHR31286">
    <property type="entry name" value="GLYCINE-RICH CELL WALL STRUCTURAL PROTEIN 1.8-LIKE"/>
    <property type="match status" value="1"/>
</dbReference>